<dbReference type="SMART" id="SM00228">
    <property type="entry name" value="PDZ"/>
    <property type="match status" value="2"/>
</dbReference>
<name>A0A9P0DSH8_PHYSR</name>
<keyword evidence="2" id="KW-0597">Phosphoprotein</keyword>
<dbReference type="AlphaFoldDB" id="A0A9P0DSH8"/>
<feature type="compositionally biased region" description="Polar residues" evidence="4">
    <location>
        <begin position="228"/>
        <end position="239"/>
    </location>
</feature>
<dbReference type="SUPFAM" id="SSF50156">
    <property type="entry name" value="PDZ domain-like"/>
    <property type="match status" value="2"/>
</dbReference>
<protein>
    <recommendedName>
        <fullName evidence="9">Protein lin-10</fullName>
    </recommendedName>
</protein>
<feature type="domain" description="PDZ" evidence="6">
    <location>
        <begin position="1076"/>
        <end position="1152"/>
    </location>
</feature>
<dbReference type="PANTHER" id="PTHR12345">
    <property type="entry name" value="SYNTENIN RELATED"/>
    <property type="match status" value="1"/>
</dbReference>
<dbReference type="CDD" id="cd06793">
    <property type="entry name" value="PDZ2_APBA1_3-like"/>
    <property type="match status" value="1"/>
</dbReference>
<reference evidence="7" key="1">
    <citation type="submission" date="2022-01" db="EMBL/GenBank/DDBJ databases">
        <authorList>
            <person name="King R."/>
        </authorList>
    </citation>
    <scope>NUCLEOTIDE SEQUENCE</scope>
</reference>
<keyword evidence="1" id="KW-0813">Transport</keyword>
<sequence>MTSLTIPLDNIDVTENTEQISKLFPKCRPRSDINLNPIIATGRDHECIENTTNTVMSVDSENDRWIADSSCNVSRENTSQLHSTDDDEIIIEHKHTGGTYKLRDSRIIEIAGGREIYSQSRSKALRKSRNSLLGEDGEKKGQKSPMRQGVWELRARSETKKSQNSRDYTETVFSSEVCSVAHEQNADSAVDKSSPVSMTFPGEVVVFDDIGETWQSDENKRIQKENSSHAASKLYNTSDTDSDKVTKVIGSLPIAVYEGSPRRYGQRHMDSNCSHPQLPSAQSLLASPSVYPPRPGFPQRVVNTPSPVENDSNLNVENSSSKKPLSPNATTSTFDYLYEFSETRKVLEEFFKCPPTDEENRLEVEFQDLEYELRRHTSDSGNSYVGQRLAKTLPGESEFCVRIDSPRKCMNNTNIQDHDITEHENNFLDLSIGTGSSGDLGETEVGLQVGHSRNFTLSPETTDCDSNCGDLDSEASLMLMENEMGPAGGLLGSNTDLVIPSDSLRLYSSMPVLEDGLSSGHASDTDNNNPTVMLMKRQITEIEREINQGICKSTSTKVNENGMSPKSEIRNTSPIDINGCVSSFEEPMTMSQTDSLEKTPPPPAPAPHRLMTGEKANDVEAALKDIRLTLQRTKTLPLQRHPEEDCEETAASPIWVPSHFRQRGLSTASGDSERKVNSGGEEEENDTDLETDRLLGQQRTDDQGFYDDKGWRKPKTRTIMPPLTLANPKQILNTMDEGTLPLVPTENQMSDPSSPTAVSEKSQSPQSQKGSVSSNKVKKEKDNKKKARNKEDVIQRSVLIEGVLFRARYLGSTQLVCEGQPTKTTRMMQAEEAVSRIKALAPDGESQPSTEVDLFISTEKIMVLNTDLKEIMMDHALRTISYIADIGDLVVLMARRRFVPHEMEDAPKINRTPKMICHVFESEEAQFIAQSIGQAFQVAYMEFLKANGIEDHSFVKEMDYQEVLNSQEIFGDELQMFAKKEMQKEVVVPKAKGEILGVVIVESGWGSMLPTVVIANLAPAGAAARCGQLNIGDQIIAINGVSLVGLPLSTCQTYIKNSKNQTVVKLTVVPCAPVVEVKIKRPDTKYQLGFSVQNGVICSLLRGGIAERGGVRVGHRIIEINNQSVVAVPHEKIVNLLATSVGEILMKTMPTSMFRLLTGQENPVYI</sequence>
<dbReference type="PROSITE" id="PS50106">
    <property type="entry name" value="PDZ"/>
    <property type="match status" value="2"/>
</dbReference>
<dbReference type="PROSITE" id="PS01179">
    <property type="entry name" value="PID"/>
    <property type="match status" value="1"/>
</dbReference>
<feature type="domain" description="PDZ" evidence="6">
    <location>
        <begin position="985"/>
        <end position="1070"/>
    </location>
</feature>
<dbReference type="CDD" id="cd01208">
    <property type="entry name" value="PTB_X11"/>
    <property type="match status" value="1"/>
</dbReference>
<feature type="compositionally biased region" description="Polar residues" evidence="4">
    <location>
        <begin position="745"/>
        <end position="768"/>
    </location>
</feature>
<dbReference type="Proteomes" id="UP001153712">
    <property type="component" value="Chromosome 10"/>
</dbReference>
<dbReference type="InterPro" id="IPR001478">
    <property type="entry name" value="PDZ"/>
</dbReference>
<proteinExistence type="predicted"/>
<dbReference type="CDD" id="cd06720">
    <property type="entry name" value="PDZ1_APBA1_3-like"/>
    <property type="match status" value="1"/>
</dbReference>
<evidence type="ECO:0008006" key="9">
    <source>
        <dbReference type="Google" id="ProtNLM"/>
    </source>
</evidence>
<feature type="compositionally biased region" description="Basic and acidic residues" evidence="4">
    <location>
        <begin position="777"/>
        <end position="789"/>
    </location>
</feature>
<dbReference type="GO" id="GO:0007268">
    <property type="term" value="P:chemical synaptic transmission"/>
    <property type="evidence" value="ECO:0007669"/>
    <property type="project" value="TreeGrafter"/>
</dbReference>
<dbReference type="FunFam" id="2.30.29.30:FF:000207">
    <property type="entry name" value="Protein CBR-LIN-10, isoform a"/>
    <property type="match status" value="1"/>
</dbReference>
<evidence type="ECO:0000256" key="2">
    <source>
        <dbReference type="ARBA" id="ARBA00022553"/>
    </source>
</evidence>
<feature type="domain" description="PID" evidence="5">
    <location>
        <begin position="802"/>
        <end position="950"/>
    </location>
</feature>
<dbReference type="GO" id="GO:0005886">
    <property type="term" value="C:plasma membrane"/>
    <property type="evidence" value="ECO:0007669"/>
    <property type="project" value="TreeGrafter"/>
</dbReference>
<evidence type="ECO:0000256" key="1">
    <source>
        <dbReference type="ARBA" id="ARBA00022448"/>
    </source>
</evidence>
<feature type="region of interest" description="Disordered" evidence="4">
    <location>
        <begin position="219"/>
        <end position="242"/>
    </location>
</feature>
<keyword evidence="8" id="KW-1185">Reference proteome</keyword>
<feature type="compositionally biased region" description="Acidic residues" evidence="4">
    <location>
        <begin position="680"/>
        <end position="689"/>
    </location>
</feature>
<evidence type="ECO:0000256" key="4">
    <source>
        <dbReference type="SAM" id="MobiDB-lite"/>
    </source>
</evidence>
<feature type="compositionally biased region" description="Polar residues" evidence="4">
    <location>
        <begin position="555"/>
        <end position="575"/>
    </location>
</feature>
<dbReference type="Gene3D" id="2.30.42.10">
    <property type="match status" value="2"/>
</dbReference>
<evidence type="ECO:0000259" key="6">
    <source>
        <dbReference type="PROSITE" id="PS50106"/>
    </source>
</evidence>
<evidence type="ECO:0000313" key="7">
    <source>
        <dbReference type="EMBL" id="CAH1158601.1"/>
    </source>
</evidence>
<feature type="region of interest" description="Disordered" evidence="4">
    <location>
        <begin position="589"/>
        <end position="610"/>
    </location>
</feature>
<feature type="region of interest" description="Disordered" evidence="4">
    <location>
        <begin position="285"/>
        <end position="328"/>
    </location>
</feature>
<dbReference type="Pfam" id="PF00640">
    <property type="entry name" value="PID"/>
    <property type="match status" value="1"/>
</dbReference>
<organism evidence="7 8">
    <name type="scientific">Phyllotreta striolata</name>
    <name type="common">Striped flea beetle</name>
    <name type="synonym">Crioceris striolata</name>
    <dbReference type="NCBI Taxonomy" id="444603"/>
    <lineage>
        <taxon>Eukaryota</taxon>
        <taxon>Metazoa</taxon>
        <taxon>Ecdysozoa</taxon>
        <taxon>Arthropoda</taxon>
        <taxon>Hexapoda</taxon>
        <taxon>Insecta</taxon>
        <taxon>Pterygota</taxon>
        <taxon>Neoptera</taxon>
        <taxon>Endopterygota</taxon>
        <taxon>Coleoptera</taxon>
        <taxon>Polyphaga</taxon>
        <taxon>Cucujiformia</taxon>
        <taxon>Chrysomeloidea</taxon>
        <taxon>Chrysomelidae</taxon>
        <taxon>Galerucinae</taxon>
        <taxon>Alticini</taxon>
        <taxon>Phyllotreta</taxon>
    </lineage>
</organism>
<gene>
    <name evidence="7" type="ORF">PHYEVI_LOCUS1805</name>
</gene>
<dbReference type="FunFam" id="2.30.42.10:FF:000017">
    <property type="entry name" value="Amyloid beta A4 protein-binding family A member 1"/>
    <property type="match status" value="1"/>
</dbReference>
<dbReference type="InterPro" id="IPR006020">
    <property type="entry name" value="PTB/PI_dom"/>
</dbReference>
<dbReference type="SUPFAM" id="SSF50729">
    <property type="entry name" value="PH domain-like"/>
    <property type="match status" value="1"/>
</dbReference>
<evidence type="ECO:0000313" key="8">
    <source>
        <dbReference type="Proteomes" id="UP001153712"/>
    </source>
</evidence>
<dbReference type="GO" id="GO:0043197">
    <property type="term" value="C:dendritic spine"/>
    <property type="evidence" value="ECO:0007669"/>
    <property type="project" value="TreeGrafter"/>
</dbReference>
<feature type="compositionally biased region" description="Polar residues" evidence="4">
    <location>
        <begin position="301"/>
        <end position="328"/>
    </location>
</feature>
<feature type="region of interest" description="Disordered" evidence="4">
    <location>
        <begin position="639"/>
        <end position="789"/>
    </location>
</feature>
<dbReference type="GO" id="GO:0005737">
    <property type="term" value="C:cytoplasm"/>
    <property type="evidence" value="ECO:0007669"/>
    <property type="project" value="TreeGrafter"/>
</dbReference>
<dbReference type="InterPro" id="IPR036034">
    <property type="entry name" value="PDZ_sf"/>
</dbReference>
<feature type="region of interest" description="Disordered" evidence="4">
    <location>
        <begin position="555"/>
        <end position="577"/>
    </location>
</feature>
<dbReference type="SMART" id="SM00462">
    <property type="entry name" value="PTB"/>
    <property type="match status" value="1"/>
</dbReference>
<accession>A0A9P0DSH8</accession>
<evidence type="ECO:0000259" key="5">
    <source>
        <dbReference type="PROSITE" id="PS01179"/>
    </source>
</evidence>
<feature type="compositionally biased region" description="Basic and acidic residues" evidence="4">
    <location>
        <begin position="699"/>
        <end position="711"/>
    </location>
</feature>
<dbReference type="PANTHER" id="PTHR12345:SF16">
    <property type="entry name" value="X11L, ISOFORM F-RELATED"/>
    <property type="match status" value="1"/>
</dbReference>
<dbReference type="OrthoDB" id="5987010at2759"/>
<feature type="region of interest" description="Disordered" evidence="4">
    <location>
        <begin position="119"/>
        <end position="148"/>
    </location>
</feature>
<dbReference type="EMBL" id="OU900103">
    <property type="protein sequence ID" value="CAH1158601.1"/>
    <property type="molecule type" value="Genomic_DNA"/>
</dbReference>
<dbReference type="FunFam" id="2.30.42.10:FF:000007">
    <property type="entry name" value="Amyloid beta A4 protein-binding family A member"/>
    <property type="match status" value="1"/>
</dbReference>
<dbReference type="Pfam" id="PF00595">
    <property type="entry name" value="PDZ"/>
    <property type="match status" value="2"/>
</dbReference>
<dbReference type="InterPro" id="IPR011993">
    <property type="entry name" value="PH-like_dom_sf"/>
</dbReference>
<dbReference type="Gene3D" id="2.30.29.30">
    <property type="entry name" value="Pleckstrin-homology domain (PH domain)/Phosphotyrosine-binding domain (PTB)"/>
    <property type="match status" value="1"/>
</dbReference>
<evidence type="ECO:0000256" key="3">
    <source>
        <dbReference type="ARBA" id="ARBA00022737"/>
    </source>
</evidence>
<dbReference type="InterPro" id="IPR051230">
    <property type="entry name" value="APP-Binding"/>
</dbReference>
<keyword evidence="3" id="KW-0677">Repeat</keyword>